<evidence type="ECO:0000313" key="2">
    <source>
        <dbReference type="Proteomes" id="UP000528457"/>
    </source>
</evidence>
<reference evidence="1 2" key="1">
    <citation type="submission" date="2020-08" db="EMBL/GenBank/DDBJ databases">
        <title>Genomic Encyclopedia of Type Strains, Phase IV (KMG-IV): sequencing the most valuable type-strain genomes for metagenomic binning, comparative biology and taxonomic classification.</title>
        <authorList>
            <person name="Goeker M."/>
        </authorList>
    </citation>
    <scope>NUCLEOTIDE SEQUENCE [LARGE SCALE GENOMIC DNA]</scope>
    <source>
        <strain evidence="1 2">DSM 22368</strain>
    </source>
</reference>
<accession>A0A7X0JRE0</accession>
<name>A0A7X0JRE0_9GAMM</name>
<evidence type="ECO:0000313" key="1">
    <source>
        <dbReference type="EMBL" id="MBB6520011.1"/>
    </source>
</evidence>
<dbReference type="EMBL" id="JACHHT010000001">
    <property type="protein sequence ID" value="MBB6520011.1"/>
    <property type="molecule type" value="Genomic_DNA"/>
</dbReference>
<keyword evidence="2" id="KW-1185">Reference proteome</keyword>
<sequence>MTENDSDTINLVDLRDFVSNLSDVVSNLNLNNDVLEELFQDVEDLLDDFSIDSKKISLLSENVKDLRGESRLQELKKFLAHNLSGFSDTSILFEELHKLATSVISEIAEIDLQKAESEYAKMDFENVLRVNVDCSMGGFIYDLKRKLVFDRRKIESFCNLIEGEESYDPLKHVAMLKISMFISESISHHYTPSDLYVLKNREGENCAQELADLLDCIQVKVRAYEKKAMKTV</sequence>
<dbReference type="AlphaFoldDB" id="A0A7X0JRE0"/>
<organism evidence="1 2">
    <name type="scientific">Pseudoteredinibacter isoporae</name>
    <dbReference type="NCBI Taxonomy" id="570281"/>
    <lineage>
        <taxon>Bacteria</taxon>
        <taxon>Pseudomonadati</taxon>
        <taxon>Pseudomonadota</taxon>
        <taxon>Gammaproteobacteria</taxon>
        <taxon>Cellvibrionales</taxon>
        <taxon>Cellvibrionaceae</taxon>
        <taxon>Pseudoteredinibacter</taxon>
    </lineage>
</organism>
<dbReference type="InParanoid" id="A0A7X0JRE0"/>
<comment type="caution">
    <text evidence="1">The sequence shown here is derived from an EMBL/GenBank/DDBJ whole genome shotgun (WGS) entry which is preliminary data.</text>
</comment>
<protein>
    <submittedName>
        <fullName evidence="1">Uncharacterized protein</fullName>
    </submittedName>
</protein>
<gene>
    <name evidence="1" type="ORF">HNR48_000289</name>
</gene>
<proteinExistence type="predicted"/>
<dbReference type="RefSeq" id="WP_166852541.1">
    <property type="nucleotide sequence ID" value="NZ_JAAONY010000001.1"/>
</dbReference>
<dbReference type="Proteomes" id="UP000528457">
    <property type="component" value="Unassembled WGS sequence"/>
</dbReference>